<evidence type="ECO:0000313" key="6">
    <source>
        <dbReference type="EMBL" id="ADU20755.1"/>
    </source>
</evidence>
<evidence type="ECO:0000259" key="5">
    <source>
        <dbReference type="PROSITE" id="PS50893"/>
    </source>
</evidence>
<dbReference type="eggNOG" id="COG1131">
    <property type="taxonomic scope" value="Bacteria"/>
</dbReference>
<proteinExistence type="inferred from homology"/>
<dbReference type="RefSeq" id="WP_013496947.1">
    <property type="nucleotide sequence ID" value="NC_014833.1"/>
</dbReference>
<dbReference type="OrthoDB" id="9809205at2"/>
<keyword evidence="3" id="KW-0547">Nucleotide-binding</keyword>
<keyword evidence="4" id="KW-0067">ATP-binding</keyword>
<gene>
    <name evidence="6" type="ordered locus">Rumal_0198</name>
</gene>
<protein>
    <submittedName>
        <fullName evidence="6">ABC transporter related protein</fullName>
    </submittedName>
</protein>
<dbReference type="Proteomes" id="UP000006919">
    <property type="component" value="Chromosome"/>
</dbReference>
<dbReference type="InterPro" id="IPR027417">
    <property type="entry name" value="P-loop_NTPase"/>
</dbReference>
<dbReference type="SMART" id="SM00382">
    <property type="entry name" value="AAA"/>
    <property type="match status" value="1"/>
</dbReference>
<accession>E6UCG3</accession>
<dbReference type="InterPro" id="IPR017871">
    <property type="entry name" value="ABC_transporter-like_CS"/>
</dbReference>
<dbReference type="PROSITE" id="PS50893">
    <property type="entry name" value="ABC_TRANSPORTER_2"/>
    <property type="match status" value="1"/>
</dbReference>
<evidence type="ECO:0000256" key="1">
    <source>
        <dbReference type="ARBA" id="ARBA00005417"/>
    </source>
</evidence>
<organism evidence="6 7">
    <name type="scientific">Ruminococcus albus (strain ATCC 27210 / DSM 20455 / JCM 14654 / NCDO 2250 / 7)</name>
    <dbReference type="NCBI Taxonomy" id="697329"/>
    <lineage>
        <taxon>Bacteria</taxon>
        <taxon>Bacillati</taxon>
        <taxon>Bacillota</taxon>
        <taxon>Clostridia</taxon>
        <taxon>Eubacteriales</taxon>
        <taxon>Oscillospiraceae</taxon>
        <taxon>Ruminococcus</taxon>
    </lineage>
</organism>
<dbReference type="InterPro" id="IPR003439">
    <property type="entry name" value="ABC_transporter-like_ATP-bd"/>
</dbReference>
<dbReference type="KEGG" id="ral:Rumal_0198"/>
<evidence type="ECO:0000256" key="4">
    <source>
        <dbReference type="ARBA" id="ARBA00022840"/>
    </source>
</evidence>
<dbReference type="InterPro" id="IPR003593">
    <property type="entry name" value="AAA+_ATPase"/>
</dbReference>
<dbReference type="PANTHER" id="PTHR43335">
    <property type="entry name" value="ABC TRANSPORTER, ATP-BINDING PROTEIN"/>
    <property type="match status" value="1"/>
</dbReference>
<dbReference type="STRING" id="697329.Rumal_0198"/>
<dbReference type="EMBL" id="CP002403">
    <property type="protein sequence ID" value="ADU20755.1"/>
    <property type="molecule type" value="Genomic_DNA"/>
</dbReference>
<evidence type="ECO:0000256" key="3">
    <source>
        <dbReference type="ARBA" id="ARBA00022741"/>
    </source>
</evidence>
<dbReference type="PROSITE" id="PS00211">
    <property type="entry name" value="ABC_TRANSPORTER_1"/>
    <property type="match status" value="1"/>
</dbReference>
<name>E6UCG3_RUMA7</name>
<dbReference type="HOGENOM" id="CLU_000604_1_2_9"/>
<reference evidence="6 7" key="1">
    <citation type="journal article" date="2011" name="J. Bacteriol.">
        <title>Complete genome of the cellulolytic ruminal bacterium Ruminococcus albus 7.</title>
        <authorList>
            <person name="Suen G."/>
            <person name="Stevenson D.M."/>
            <person name="Bruce D.C."/>
            <person name="Chertkov O."/>
            <person name="Copeland A."/>
            <person name="Cheng J.F."/>
            <person name="Detter C."/>
            <person name="Detter J.C."/>
            <person name="Goodwin L.A."/>
            <person name="Han C.S."/>
            <person name="Hauser L.J."/>
            <person name="Ivanova N.N."/>
            <person name="Kyrpides N.C."/>
            <person name="Land M.L."/>
            <person name="Lapidus A."/>
            <person name="Lucas S."/>
            <person name="Ovchinnikova G."/>
            <person name="Pitluck S."/>
            <person name="Tapia R."/>
            <person name="Woyke T."/>
            <person name="Boyum J."/>
            <person name="Mead D."/>
            <person name="Weimer P.J."/>
        </authorList>
    </citation>
    <scope>NUCLEOTIDE SEQUENCE [LARGE SCALE GENOMIC DNA]</scope>
    <source>
        <strain evidence="7">ATCC 27210 / DSM 20455 / JCM 14654 / NCDO 2250 / 7</strain>
    </source>
</reference>
<dbReference type="Gene3D" id="3.40.50.300">
    <property type="entry name" value="P-loop containing nucleotide triphosphate hydrolases"/>
    <property type="match status" value="1"/>
</dbReference>
<dbReference type="AlphaFoldDB" id="E6UCG3"/>
<dbReference type="GO" id="GO:0016887">
    <property type="term" value="F:ATP hydrolysis activity"/>
    <property type="evidence" value="ECO:0007669"/>
    <property type="project" value="InterPro"/>
</dbReference>
<dbReference type="PANTHER" id="PTHR43335:SF4">
    <property type="entry name" value="ABC TRANSPORTER, ATP-BINDING PROTEIN"/>
    <property type="match status" value="1"/>
</dbReference>
<dbReference type="GO" id="GO:0005524">
    <property type="term" value="F:ATP binding"/>
    <property type="evidence" value="ECO:0007669"/>
    <property type="project" value="UniProtKB-KW"/>
</dbReference>
<evidence type="ECO:0000256" key="2">
    <source>
        <dbReference type="ARBA" id="ARBA00022448"/>
    </source>
</evidence>
<dbReference type="SUPFAM" id="SSF52540">
    <property type="entry name" value="P-loop containing nucleoside triphosphate hydrolases"/>
    <property type="match status" value="1"/>
</dbReference>
<dbReference type="Pfam" id="PF00005">
    <property type="entry name" value="ABC_tran"/>
    <property type="match status" value="1"/>
</dbReference>
<evidence type="ECO:0000313" key="7">
    <source>
        <dbReference type="Proteomes" id="UP000006919"/>
    </source>
</evidence>
<comment type="similarity">
    <text evidence="1">Belongs to the ABC transporter superfamily.</text>
</comment>
<sequence>MDKNNVVLSIKGLNKTIGKKHILHDIDLECYAGEVFGFLGPNGAGKTTTIKIVVGLLLLDEGDVKICGHDITKEFEAAMYNVGGIVENPELYKFMTGKENLRQYARMRGLDFSEIDKAVELVKLSNRINDKVSKYSLGMRQRLGVAQALMHKPKLLILDEPTNGLDPQGIKELRDILRDLAHKDGVCVVVSSHLMSEMEMMCDRVGIIAKGSMIGTYTMEEIISQSQGNSTEYIIETDDAEKALEILDTDNITAQGSMLYIKLDSTNAKADIAEAIKKMAGNGMNIYSVHPKESKKLEEVFIELTGTEGDGQIG</sequence>
<keyword evidence="2" id="KW-0813">Transport</keyword>
<feature type="domain" description="ABC transporter" evidence="5">
    <location>
        <begin position="8"/>
        <end position="235"/>
    </location>
</feature>